<dbReference type="PANTHER" id="PTHR48478">
    <property type="entry name" value="LECTIN-LIKE"/>
    <property type="match status" value="1"/>
</dbReference>
<dbReference type="Proteomes" id="UP000187203">
    <property type="component" value="Unassembled WGS sequence"/>
</dbReference>
<dbReference type="InterPro" id="IPR025886">
    <property type="entry name" value="PP2-like"/>
</dbReference>
<gene>
    <name evidence="1" type="ORF">COLO4_21823</name>
</gene>
<comment type="caution">
    <text evidence="1">The sequence shown here is derived from an EMBL/GenBank/DDBJ whole genome shotgun (WGS) entry which is preliminary data.</text>
</comment>
<dbReference type="EMBL" id="AWUE01017796">
    <property type="protein sequence ID" value="OMO84850.1"/>
    <property type="molecule type" value="Genomic_DNA"/>
</dbReference>
<keyword evidence="2" id="KW-1185">Reference proteome</keyword>
<name>A0A1R3IQR0_9ROSI</name>
<proteinExistence type="predicted"/>
<dbReference type="AlphaFoldDB" id="A0A1R3IQR0"/>
<dbReference type="STRING" id="93759.A0A1R3IQR0"/>
<evidence type="ECO:0000313" key="2">
    <source>
        <dbReference type="Proteomes" id="UP000187203"/>
    </source>
</evidence>
<dbReference type="InterPro" id="IPR052147">
    <property type="entry name" value="PP2-like/Lectin"/>
</dbReference>
<protein>
    <submittedName>
        <fullName evidence="1">Phloem protein 2-like protein</fullName>
    </submittedName>
</protein>
<reference evidence="2" key="1">
    <citation type="submission" date="2013-09" db="EMBL/GenBank/DDBJ databases">
        <title>Corchorus olitorius genome sequencing.</title>
        <authorList>
            <person name="Alam M."/>
            <person name="Haque M.S."/>
            <person name="Islam M.S."/>
            <person name="Emdad E.M."/>
            <person name="Islam M.M."/>
            <person name="Ahmed B."/>
            <person name="Halim A."/>
            <person name="Hossen Q.M.M."/>
            <person name="Hossain M.Z."/>
            <person name="Ahmed R."/>
            <person name="Khan M.M."/>
            <person name="Islam R."/>
            <person name="Rashid M.M."/>
            <person name="Khan S.A."/>
            <person name="Rahman M.S."/>
            <person name="Alam M."/>
            <person name="Yahiya A.S."/>
            <person name="Khan M.S."/>
            <person name="Azam M.S."/>
            <person name="Haque T."/>
            <person name="Lashkar M.Z.H."/>
            <person name="Akhand A.I."/>
            <person name="Morshed G."/>
            <person name="Roy S."/>
            <person name="Uddin K.S."/>
            <person name="Rabeya T."/>
            <person name="Hossain A.S."/>
            <person name="Chowdhury A."/>
            <person name="Snigdha A.R."/>
            <person name="Mortoza M.S."/>
            <person name="Matin S.A."/>
            <person name="Hoque S.M.E."/>
            <person name="Islam M.K."/>
            <person name="Roy D.K."/>
            <person name="Haider R."/>
            <person name="Moosa M.M."/>
            <person name="Elias S.M."/>
            <person name="Hasan A.M."/>
            <person name="Jahan S."/>
            <person name="Shafiuddin M."/>
            <person name="Mahmood N."/>
            <person name="Shommy N.S."/>
        </authorList>
    </citation>
    <scope>NUCLEOTIDE SEQUENCE [LARGE SCALE GENOMIC DNA]</scope>
    <source>
        <strain evidence="2">cv. O-4</strain>
    </source>
</reference>
<accession>A0A1R3IQR0</accession>
<sequence length="182" mass="21382">MNLKHKAVAIDSDEVFHEHKRKRTWEDAKSGHKCFVVYARLLDIIWGETKYWIWESFKETSGEKIEVAKLRTVCWLDVRGKFKISDLSPGTVYEVVYVVMLTKWASGWELPIKLTLSLPDGKVQERQVSLLQKPRRQWMELSLGYFYIEKSETREVCFRLHETGGHWKSGLIIKSAILRPIN</sequence>
<dbReference type="OrthoDB" id="533833at2759"/>
<evidence type="ECO:0000313" key="1">
    <source>
        <dbReference type="EMBL" id="OMO84850.1"/>
    </source>
</evidence>
<dbReference type="GO" id="GO:0030246">
    <property type="term" value="F:carbohydrate binding"/>
    <property type="evidence" value="ECO:0007669"/>
    <property type="project" value="InterPro"/>
</dbReference>
<dbReference type="Pfam" id="PF14299">
    <property type="entry name" value="PP2"/>
    <property type="match status" value="1"/>
</dbReference>
<dbReference type="PANTHER" id="PTHR48478:SF1">
    <property type="entry name" value="LECTIN-LIKE"/>
    <property type="match status" value="1"/>
</dbReference>
<organism evidence="1 2">
    <name type="scientific">Corchorus olitorius</name>
    <dbReference type="NCBI Taxonomy" id="93759"/>
    <lineage>
        <taxon>Eukaryota</taxon>
        <taxon>Viridiplantae</taxon>
        <taxon>Streptophyta</taxon>
        <taxon>Embryophyta</taxon>
        <taxon>Tracheophyta</taxon>
        <taxon>Spermatophyta</taxon>
        <taxon>Magnoliopsida</taxon>
        <taxon>eudicotyledons</taxon>
        <taxon>Gunneridae</taxon>
        <taxon>Pentapetalae</taxon>
        <taxon>rosids</taxon>
        <taxon>malvids</taxon>
        <taxon>Malvales</taxon>
        <taxon>Malvaceae</taxon>
        <taxon>Grewioideae</taxon>
        <taxon>Apeibeae</taxon>
        <taxon>Corchorus</taxon>
    </lineage>
</organism>